<proteinExistence type="predicted"/>
<feature type="domain" description="HTH araC/xylS-type" evidence="4">
    <location>
        <begin position="10"/>
        <end position="108"/>
    </location>
</feature>
<reference evidence="5 6" key="1">
    <citation type="journal article" date="2015" name="Genome Biol. Evol.">
        <title>The Dynamics of Genetic Interactions between Vibrio metoecus and Vibrio cholerae, Two Close Relatives Co-Occurring in the Environment.</title>
        <authorList>
            <person name="Orata F.D."/>
            <person name="Kirchberger P.C."/>
            <person name="Meheust R."/>
            <person name="Barlow E.J."/>
            <person name="Tarr C.L."/>
            <person name="Boucher Y."/>
        </authorList>
    </citation>
    <scope>NUCLEOTIDE SEQUENCE [LARGE SCALE GENOMIC DNA]</scope>
    <source>
        <strain evidence="5 6">08-2459</strain>
    </source>
</reference>
<evidence type="ECO:0000256" key="1">
    <source>
        <dbReference type="ARBA" id="ARBA00023015"/>
    </source>
</evidence>
<dbReference type="Proteomes" id="UP000053724">
    <property type="component" value="Unassembled WGS sequence"/>
</dbReference>
<dbReference type="InterPro" id="IPR009057">
    <property type="entry name" value="Homeodomain-like_sf"/>
</dbReference>
<accession>A0A0Q0JPG2</accession>
<dbReference type="PATRIC" id="fig|1481663.8.peg.1458"/>
<dbReference type="SMART" id="SM00342">
    <property type="entry name" value="HTH_ARAC"/>
    <property type="match status" value="1"/>
</dbReference>
<dbReference type="Pfam" id="PF12833">
    <property type="entry name" value="HTH_18"/>
    <property type="match status" value="1"/>
</dbReference>
<dbReference type="RefSeq" id="WP_055028038.1">
    <property type="nucleotide sequence ID" value="NZ_CP035689.1"/>
</dbReference>
<dbReference type="PROSITE" id="PS01124">
    <property type="entry name" value="HTH_ARAC_FAMILY_2"/>
    <property type="match status" value="1"/>
</dbReference>
<dbReference type="GO" id="GO:0043565">
    <property type="term" value="F:sequence-specific DNA binding"/>
    <property type="evidence" value="ECO:0007669"/>
    <property type="project" value="InterPro"/>
</dbReference>
<keyword evidence="3" id="KW-0804">Transcription</keyword>
<dbReference type="InterPro" id="IPR018060">
    <property type="entry name" value="HTH_AraC"/>
</dbReference>
<dbReference type="PANTHER" id="PTHR40055:SF1">
    <property type="entry name" value="TRANSCRIPTIONAL REGULATOR YGIV-RELATED"/>
    <property type="match status" value="1"/>
</dbReference>
<dbReference type="AlphaFoldDB" id="A0A0Q0JPG2"/>
<dbReference type="EMBL" id="LCUF01000015">
    <property type="protein sequence ID" value="KQA23168.1"/>
    <property type="molecule type" value="Genomic_DNA"/>
</dbReference>
<name>A0A0Q0JPG2_VIBMT</name>
<sequence>MRTDYQQRLRPVLRYLEANFDQPFNLEEVALQAHLSPYHFHRIFKAVVGETLADFMRRLKMEKSASVLFYHKRSITEVALDFSFSSSQAFAKAFKQHFGLTASQVRECQDIEAFSQLMRNSKIGHSLRKNGNELDNAAAYTADSNSTQWRQSMTIESFTPCGLAYVRVTGPYGQNYPPAVEKLYQWAGPAGFAQCPCIFIYHDNPELTPAEKCRTDIALLVPEGIDVGKSIEYTHFEGGKYFTSRRKVTDQSQYGHFWNEHMGLVVEQGLETDQRPCFELYHHYDPVTHHADVSFCTAVK</sequence>
<dbReference type="InterPro" id="IPR029442">
    <property type="entry name" value="GyrI-like"/>
</dbReference>
<protein>
    <submittedName>
        <fullName evidence="5">AraC family transcriptional regulator</fullName>
    </submittedName>
</protein>
<gene>
    <name evidence="5" type="ORF">AAY55_12135</name>
</gene>
<evidence type="ECO:0000256" key="2">
    <source>
        <dbReference type="ARBA" id="ARBA00023125"/>
    </source>
</evidence>
<dbReference type="Gene3D" id="1.10.10.60">
    <property type="entry name" value="Homeodomain-like"/>
    <property type="match status" value="2"/>
</dbReference>
<dbReference type="InterPro" id="IPR011256">
    <property type="entry name" value="Reg_factor_effector_dom_sf"/>
</dbReference>
<keyword evidence="1" id="KW-0805">Transcription regulation</keyword>
<evidence type="ECO:0000256" key="3">
    <source>
        <dbReference type="ARBA" id="ARBA00023163"/>
    </source>
</evidence>
<comment type="caution">
    <text evidence="5">The sequence shown here is derived from an EMBL/GenBank/DDBJ whole genome shotgun (WGS) entry which is preliminary data.</text>
</comment>
<evidence type="ECO:0000259" key="4">
    <source>
        <dbReference type="PROSITE" id="PS01124"/>
    </source>
</evidence>
<dbReference type="SUPFAM" id="SSF46689">
    <property type="entry name" value="Homeodomain-like"/>
    <property type="match status" value="2"/>
</dbReference>
<evidence type="ECO:0000313" key="6">
    <source>
        <dbReference type="Proteomes" id="UP000053724"/>
    </source>
</evidence>
<dbReference type="PRINTS" id="PR00032">
    <property type="entry name" value="HTHARAC"/>
</dbReference>
<keyword evidence="2" id="KW-0238">DNA-binding</keyword>
<evidence type="ECO:0000313" key="5">
    <source>
        <dbReference type="EMBL" id="KQA23168.1"/>
    </source>
</evidence>
<dbReference type="GO" id="GO:0003700">
    <property type="term" value="F:DNA-binding transcription factor activity"/>
    <property type="evidence" value="ECO:0007669"/>
    <property type="project" value="InterPro"/>
</dbReference>
<dbReference type="Gene3D" id="3.20.80.10">
    <property type="entry name" value="Regulatory factor, effector binding domain"/>
    <property type="match status" value="1"/>
</dbReference>
<dbReference type="InterPro" id="IPR010499">
    <property type="entry name" value="AraC_E-bd"/>
</dbReference>
<dbReference type="PANTHER" id="PTHR40055">
    <property type="entry name" value="TRANSCRIPTIONAL REGULATOR YGIV-RELATED"/>
    <property type="match status" value="1"/>
</dbReference>
<dbReference type="InterPro" id="IPR020449">
    <property type="entry name" value="Tscrpt_reg_AraC-type_HTH"/>
</dbReference>
<dbReference type="SMART" id="SM00871">
    <property type="entry name" value="AraC_E_bind"/>
    <property type="match status" value="1"/>
</dbReference>
<organism evidence="5 6">
    <name type="scientific">Vibrio metoecus</name>
    <dbReference type="NCBI Taxonomy" id="1481663"/>
    <lineage>
        <taxon>Bacteria</taxon>
        <taxon>Pseudomonadati</taxon>
        <taxon>Pseudomonadota</taxon>
        <taxon>Gammaproteobacteria</taxon>
        <taxon>Vibrionales</taxon>
        <taxon>Vibrionaceae</taxon>
        <taxon>Vibrio</taxon>
    </lineage>
</organism>
<dbReference type="SUPFAM" id="SSF55136">
    <property type="entry name" value="Probable bacterial effector-binding domain"/>
    <property type="match status" value="1"/>
</dbReference>
<dbReference type="InterPro" id="IPR050908">
    <property type="entry name" value="SmbC-like"/>
</dbReference>
<dbReference type="Pfam" id="PF06445">
    <property type="entry name" value="GyrI-like"/>
    <property type="match status" value="1"/>
</dbReference>